<keyword evidence="2" id="KW-1185">Reference proteome</keyword>
<dbReference type="Proteomes" id="UP000544872">
    <property type="component" value="Unassembled WGS sequence"/>
</dbReference>
<accession>A0A7X0DNM3</accession>
<dbReference type="AlphaFoldDB" id="A0A7X0DNM3"/>
<reference evidence="1 2" key="1">
    <citation type="submission" date="2020-08" db="EMBL/GenBank/DDBJ databases">
        <title>Genomic Encyclopedia of Type Strains, Phase IV (KMG-IV): sequencing the most valuable type-strain genomes for metagenomic binning, comparative biology and taxonomic classification.</title>
        <authorList>
            <person name="Goeker M."/>
        </authorList>
    </citation>
    <scope>NUCLEOTIDE SEQUENCE [LARGE SCALE GENOMIC DNA]</scope>
    <source>
        <strain evidence="1 2">DSM 11590</strain>
    </source>
</reference>
<sequence>MSIEELLPEEQSGSALDTAIRRVANDLHRLNHSIAQAVEAGATIELLRCSRYHCGTGKWGDQMAPVIKVAEATGA</sequence>
<name>A0A7X0DNM3_NOVIT</name>
<evidence type="ECO:0000313" key="2">
    <source>
        <dbReference type="Proteomes" id="UP000544872"/>
    </source>
</evidence>
<protein>
    <submittedName>
        <fullName evidence="1">Uncharacterized protein</fullName>
    </submittedName>
</protein>
<proteinExistence type="predicted"/>
<gene>
    <name evidence="1" type="ORF">FHS48_003748</name>
</gene>
<dbReference type="RefSeq" id="WP_184266036.1">
    <property type="nucleotide sequence ID" value="NZ_JACIIX010000020.1"/>
</dbReference>
<dbReference type="EMBL" id="JACIIX010000020">
    <property type="protein sequence ID" value="MBB6212298.1"/>
    <property type="molecule type" value="Genomic_DNA"/>
</dbReference>
<comment type="caution">
    <text evidence="1">The sequence shown here is derived from an EMBL/GenBank/DDBJ whole genome shotgun (WGS) entry which is preliminary data.</text>
</comment>
<evidence type="ECO:0000313" key="1">
    <source>
        <dbReference type="EMBL" id="MBB6212298.1"/>
    </source>
</evidence>
<organism evidence="1 2">
    <name type="scientific">Novispirillum itersonii</name>
    <name type="common">Aquaspirillum itersonii</name>
    <dbReference type="NCBI Taxonomy" id="189"/>
    <lineage>
        <taxon>Bacteria</taxon>
        <taxon>Pseudomonadati</taxon>
        <taxon>Pseudomonadota</taxon>
        <taxon>Alphaproteobacteria</taxon>
        <taxon>Rhodospirillales</taxon>
        <taxon>Novispirillaceae</taxon>
        <taxon>Novispirillum</taxon>
    </lineage>
</organism>